<evidence type="ECO:0000256" key="13">
    <source>
        <dbReference type="SAM" id="SignalP"/>
    </source>
</evidence>
<dbReference type="InterPro" id="IPR002591">
    <property type="entry name" value="Phosphodiest/P_Trfase"/>
</dbReference>
<evidence type="ECO:0000256" key="1">
    <source>
        <dbReference type="ARBA" id="ARBA00001947"/>
    </source>
</evidence>
<keyword evidence="9 12" id="KW-1133">Transmembrane helix</keyword>
<reference evidence="15" key="1">
    <citation type="submission" date="2011-08" db="EMBL/GenBank/DDBJ databases">
        <title>The draft genome of Latimeria chalumnae.</title>
        <authorList>
            <person name="Di Palma F."/>
            <person name="Alfoldi J."/>
            <person name="Johnson J."/>
            <person name="Berlin A."/>
            <person name="Gnerre S."/>
            <person name="Jaffe D."/>
            <person name="MacCallum I."/>
            <person name="Young S."/>
            <person name="Walker B.J."/>
            <person name="Lander E."/>
            <person name="Lindblad-Toh K."/>
        </authorList>
    </citation>
    <scope>NUCLEOTIDE SEQUENCE [LARGE SCALE GENOMIC DNA]</scope>
    <source>
        <strain evidence="15">Wild caught</strain>
    </source>
</reference>
<feature type="signal peptide" evidence="13">
    <location>
        <begin position="1"/>
        <end position="19"/>
    </location>
</feature>
<dbReference type="HOGENOM" id="CLU_017594_1_2_1"/>
<evidence type="ECO:0000313" key="15">
    <source>
        <dbReference type="Proteomes" id="UP000008672"/>
    </source>
</evidence>
<dbReference type="GeneID" id="102350637"/>
<comment type="cofactor">
    <cofactor evidence="1">
        <name>Zn(2+)</name>
        <dbReference type="ChEBI" id="CHEBI:29105"/>
    </cofactor>
</comment>
<dbReference type="PANTHER" id="PTHR10151">
    <property type="entry name" value="ECTONUCLEOTIDE PYROPHOSPHATASE/PHOSPHODIESTERASE"/>
    <property type="match status" value="1"/>
</dbReference>
<keyword evidence="4 12" id="KW-0812">Transmembrane</keyword>
<dbReference type="InterPro" id="IPR017850">
    <property type="entry name" value="Alkaline_phosphatase_core_sf"/>
</dbReference>
<dbReference type="FunCoup" id="H3B5S4">
    <property type="interactions" value="282"/>
</dbReference>
<evidence type="ECO:0000256" key="12">
    <source>
        <dbReference type="SAM" id="Phobius"/>
    </source>
</evidence>
<dbReference type="SUPFAM" id="SSF53649">
    <property type="entry name" value="Alkaline phosphatase-like"/>
    <property type="match status" value="1"/>
</dbReference>
<accession>H3B5S4</accession>
<dbReference type="CDD" id="cd16018">
    <property type="entry name" value="Enpp"/>
    <property type="match status" value="1"/>
</dbReference>
<sequence>MASPFSWLLLHVLVSSTFAFRLEQPKVLLVSFDGFRWDYIFRVLMPNFEVVKQKGVYVEQVSNIFVTKTYPNHYTLVTGLYAENHGIVANEMYDPELNKTFSMNRMDIYDTVWWEEGYPIWITNQKKGHRTGAAMWPGTDVKIHGVFPSHYMLYNESVSFEHRVNRLIEWLTSTEPINLGLLYWEQPDDKGHLFGPEDPRMNQVIADIDKKLGYLIDQLKKARLWEKVNLIVTSDHGMSQQSRDRVIELDQYVDRDLYTLVDHNPIIAILPKEGKFDTVYQSLVSAHPKMTVYKKEEIPEKFHYKHNSRIQPILIVPENGWSVLQNKSEDFLLGNHGYDNSLPDMHPLFIAHGPAFKKNFSRKSMNSVDLYPLMCHILGISPMPSNGSLGNVQELLAGPAVRRVKSLTEEEDSYSWLVGVFIGSALVLVFLLIFVRHVTRNQMTTVQLQQGEIGEPLLQS</sequence>
<keyword evidence="7" id="KW-0378">Hydrolase</keyword>
<reference evidence="14" key="3">
    <citation type="submission" date="2025-09" db="UniProtKB">
        <authorList>
            <consortium name="Ensembl"/>
        </authorList>
    </citation>
    <scope>IDENTIFICATION</scope>
</reference>
<dbReference type="EMBL" id="AFYH01096732">
    <property type="status" value="NOT_ANNOTATED_CDS"/>
    <property type="molecule type" value="Genomic_DNA"/>
</dbReference>
<dbReference type="Proteomes" id="UP000008672">
    <property type="component" value="Unassembled WGS sequence"/>
</dbReference>
<comment type="subcellular location">
    <subcellularLocation>
        <location evidence="2">Membrane</location>
        <topology evidence="2">Single-pass membrane protein</topology>
    </subcellularLocation>
</comment>
<dbReference type="OMA" id="DEYVSRD"/>
<dbReference type="FunFam" id="3.30.1360.180:FF:000004">
    <property type="entry name" value="Ectonucleotide pyrophosphatase/phosphodiesterase family member 4"/>
    <property type="match status" value="1"/>
</dbReference>
<evidence type="ECO:0000256" key="2">
    <source>
        <dbReference type="ARBA" id="ARBA00004167"/>
    </source>
</evidence>
<keyword evidence="10 12" id="KW-0472">Membrane</keyword>
<evidence type="ECO:0000256" key="3">
    <source>
        <dbReference type="ARBA" id="ARBA00010594"/>
    </source>
</evidence>
<protein>
    <submittedName>
        <fullName evidence="14">Ectonucleotide pyrophosphatase/phosphodiesterase family member 5</fullName>
    </submittedName>
</protein>
<dbReference type="Ensembl" id="ENSLACT00000017371.1">
    <property type="protein sequence ID" value="ENSLACP00000017245.1"/>
    <property type="gene ID" value="ENSLACG00000015188.1"/>
</dbReference>
<dbReference type="GeneTree" id="ENSGT00940000160562"/>
<evidence type="ECO:0000256" key="6">
    <source>
        <dbReference type="ARBA" id="ARBA00022729"/>
    </source>
</evidence>
<organism evidence="14 15">
    <name type="scientific">Latimeria chalumnae</name>
    <name type="common">Coelacanth</name>
    <dbReference type="NCBI Taxonomy" id="7897"/>
    <lineage>
        <taxon>Eukaryota</taxon>
        <taxon>Metazoa</taxon>
        <taxon>Chordata</taxon>
        <taxon>Craniata</taxon>
        <taxon>Vertebrata</taxon>
        <taxon>Euteleostomi</taxon>
        <taxon>Coelacanthiformes</taxon>
        <taxon>Coelacanthidae</taxon>
        <taxon>Latimeria</taxon>
    </lineage>
</organism>
<dbReference type="GO" id="GO:0046872">
    <property type="term" value="F:metal ion binding"/>
    <property type="evidence" value="ECO:0007669"/>
    <property type="project" value="UniProtKB-KW"/>
</dbReference>
<evidence type="ECO:0000313" key="14">
    <source>
        <dbReference type="Ensembl" id="ENSLACP00000017245.1"/>
    </source>
</evidence>
<dbReference type="RefSeq" id="XP_005998877.1">
    <property type="nucleotide sequence ID" value="XM_005998815.3"/>
</dbReference>
<dbReference type="AlphaFoldDB" id="H3B5S4"/>
<gene>
    <name evidence="14" type="primary">ENPP5</name>
</gene>
<keyword evidence="11" id="KW-0325">Glycoprotein</keyword>
<dbReference type="CTD" id="59084"/>
<dbReference type="RefSeq" id="XP_014345603.1">
    <property type="nucleotide sequence ID" value="XM_014490117.2"/>
</dbReference>
<reference evidence="14" key="2">
    <citation type="submission" date="2025-08" db="UniProtKB">
        <authorList>
            <consortium name="Ensembl"/>
        </authorList>
    </citation>
    <scope>IDENTIFICATION</scope>
</reference>
<comment type="similarity">
    <text evidence="3">Belongs to the nucleotide pyrophosphatase/phosphodiesterase family.</text>
</comment>
<dbReference type="GO" id="GO:0016787">
    <property type="term" value="F:hydrolase activity"/>
    <property type="evidence" value="ECO:0007669"/>
    <property type="project" value="UniProtKB-KW"/>
</dbReference>
<dbReference type="STRING" id="7897.ENSLACP00000017245"/>
<dbReference type="eggNOG" id="KOG2645">
    <property type="taxonomic scope" value="Eukaryota"/>
</dbReference>
<keyword evidence="8" id="KW-0862">Zinc</keyword>
<keyword evidence="5" id="KW-0479">Metal-binding</keyword>
<dbReference type="KEGG" id="lcm:102350637"/>
<evidence type="ECO:0000256" key="9">
    <source>
        <dbReference type="ARBA" id="ARBA00022989"/>
    </source>
</evidence>
<dbReference type="Gene3D" id="3.30.1360.180">
    <property type="match status" value="1"/>
</dbReference>
<dbReference type="Bgee" id="ENSLACG00000015188">
    <property type="expression patterns" value="Expressed in muscle tissue and 5 other cell types or tissues"/>
</dbReference>
<dbReference type="InParanoid" id="H3B5S4"/>
<evidence type="ECO:0000256" key="11">
    <source>
        <dbReference type="ARBA" id="ARBA00023180"/>
    </source>
</evidence>
<dbReference type="EMBL" id="AFYH01096731">
    <property type="status" value="NOT_ANNOTATED_CDS"/>
    <property type="molecule type" value="Genomic_DNA"/>
</dbReference>
<dbReference type="Gene3D" id="3.40.720.10">
    <property type="entry name" value="Alkaline Phosphatase, subunit A"/>
    <property type="match status" value="1"/>
</dbReference>
<proteinExistence type="inferred from homology"/>
<dbReference type="EMBL" id="AFYH01096730">
    <property type="status" value="NOT_ANNOTATED_CDS"/>
    <property type="molecule type" value="Genomic_DNA"/>
</dbReference>
<name>H3B5S4_LATCH</name>
<evidence type="ECO:0000256" key="8">
    <source>
        <dbReference type="ARBA" id="ARBA00022833"/>
    </source>
</evidence>
<keyword evidence="6 13" id="KW-0732">Signal</keyword>
<dbReference type="OrthoDB" id="415411at2759"/>
<evidence type="ECO:0000256" key="7">
    <source>
        <dbReference type="ARBA" id="ARBA00022801"/>
    </source>
</evidence>
<evidence type="ECO:0000256" key="4">
    <source>
        <dbReference type="ARBA" id="ARBA00022692"/>
    </source>
</evidence>
<feature type="transmembrane region" description="Helical" evidence="12">
    <location>
        <begin position="414"/>
        <end position="435"/>
    </location>
</feature>
<evidence type="ECO:0000256" key="10">
    <source>
        <dbReference type="ARBA" id="ARBA00023136"/>
    </source>
</evidence>
<dbReference type="RefSeq" id="XP_014345607.1">
    <property type="nucleotide sequence ID" value="XM_014490121.2"/>
</dbReference>
<feature type="chain" id="PRO_5003580190" evidence="13">
    <location>
        <begin position="20"/>
        <end position="460"/>
    </location>
</feature>
<dbReference type="Pfam" id="PF01663">
    <property type="entry name" value="Phosphodiest"/>
    <property type="match status" value="1"/>
</dbReference>
<dbReference type="GO" id="GO:0016020">
    <property type="term" value="C:membrane"/>
    <property type="evidence" value="ECO:0007669"/>
    <property type="project" value="UniProtKB-SubCell"/>
</dbReference>
<evidence type="ECO:0000256" key="5">
    <source>
        <dbReference type="ARBA" id="ARBA00022723"/>
    </source>
</evidence>
<keyword evidence="15" id="KW-1185">Reference proteome</keyword>
<dbReference type="PANTHER" id="PTHR10151:SF125">
    <property type="entry name" value="ECTONUCLEOTIDE PYROPHOSPHATASE_PHOSPHODIESTERASE FAMILY MEMBER 5"/>
    <property type="match status" value="1"/>
</dbReference>